<dbReference type="InParanoid" id="D0P1R0"/>
<dbReference type="KEGG" id="pif:PITG_20361"/>
<sequence length="39" mass="4440">MLRASDRDRLFLLVRRVSGLEEQPPVRNGERGAADALKF</sequence>
<dbReference type="EMBL" id="DS028255">
    <property type="protein sequence ID" value="EEY54695.1"/>
    <property type="molecule type" value="Genomic_DNA"/>
</dbReference>
<proteinExistence type="predicted"/>
<reference evidence="2" key="1">
    <citation type="journal article" date="2009" name="Nature">
        <title>Genome sequence and analysis of the Irish potato famine pathogen Phytophthora infestans.</title>
        <authorList>
            <consortium name="The Broad Institute Genome Sequencing Platform"/>
            <person name="Haas B.J."/>
            <person name="Kamoun S."/>
            <person name="Zody M.C."/>
            <person name="Jiang R.H."/>
            <person name="Handsaker R.E."/>
            <person name="Cano L.M."/>
            <person name="Grabherr M."/>
            <person name="Kodira C.D."/>
            <person name="Raffaele S."/>
            <person name="Torto-Alalibo T."/>
            <person name="Bozkurt T.O."/>
            <person name="Ah-Fong A.M."/>
            <person name="Alvarado L."/>
            <person name="Anderson V.L."/>
            <person name="Armstrong M.R."/>
            <person name="Avrova A."/>
            <person name="Baxter L."/>
            <person name="Beynon J."/>
            <person name="Boevink P.C."/>
            <person name="Bollmann S.R."/>
            <person name="Bos J.I."/>
            <person name="Bulone V."/>
            <person name="Cai G."/>
            <person name="Cakir C."/>
            <person name="Carrington J.C."/>
            <person name="Chawner M."/>
            <person name="Conti L."/>
            <person name="Costanzo S."/>
            <person name="Ewan R."/>
            <person name="Fahlgren N."/>
            <person name="Fischbach M.A."/>
            <person name="Fugelstad J."/>
            <person name="Gilroy E.M."/>
            <person name="Gnerre S."/>
            <person name="Green P.J."/>
            <person name="Grenville-Briggs L.J."/>
            <person name="Griffith J."/>
            <person name="Grunwald N.J."/>
            <person name="Horn K."/>
            <person name="Horner N.R."/>
            <person name="Hu C.H."/>
            <person name="Huitema E."/>
            <person name="Jeong D.H."/>
            <person name="Jones A.M."/>
            <person name="Jones J.D."/>
            <person name="Jones R.W."/>
            <person name="Karlsson E.K."/>
            <person name="Kunjeti S.G."/>
            <person name="Lamour K."/>
            <person name="Liu Z."/>
            <person name="Ma L."/>
            <person name="Maclean D."/>
            <person name="Chibucos M.C."/>
            <person name="McDonald H."/>
            <person name="McWalters J."/>
            <person name="Meijer H.J."/>
            <person name="Morgan W."/>
            <person name="Morris P.F."/>
            <person name="Munro C.A."/>
            <person name="O'Neill K."/>
            <person name="Ospina-Giraldo M."/>
            <person name="Pinzon A."/>
            <person name="Pritchard L."/>
            <person name="Ramsahoye B."/>
            <person name="Ren Q."/>
            <person name="Restrepo S."/>
            <person name="Roy S."/>
            <person name="Sadanandom A."/>
            <person name="Savidor A."/>
            <person name="Schornack S."/>
            <person name="Schwartz D.C."/>
            <person name="Schumann U.D."/>
            <person name="Schwessinger B."/>
            <person name="Seyer L."/>
            <person name="Sharpe T."/>
            <person name="Silvar C."/>
            <person name="Song J."/>
            <person name="Studholme D.J."/>
            <person name="Sykes S."/>
            <person name="Thines M."/>
            <person name="van de Vondervoort P.J."/>
            <person name="Phuntumart V."/>
            <person name="Wawra S."/>
            <person name="Weide R."/>
            <person name="Win J."/>
            <person name="Young C."/>
            <person name="Zhou S."/>
            <person name="Fry W."/>
            <person name="Meyers B.C."/>
            <person name="van West P."/>
            <person name="Ristaino J."/>
            <person name="Govers F."/>
            <person name="Birch P.R."/>
            <person name="Whisson S.C."/>
            <person name="Judelson H.S."/>
            <person name="Nusbaum C."/>
        </authorList>
    </citation>
    <scope>NUCLEOTIDE SEQUENCE [LARGE SCALE GENOMIC DNA]</scope>
    <source>
        <strain evidence="2">T30-4</strain>
    </source>
</reference>
<dbReference type="RefSeq" id="XP_002895764.1">
    <property type="nucleotide sequence ID" value="XM_002895718.1"/>
</dbReference>
<keyword evidence="2" id="KW-1185">Reference proteome</keyword>
<organism evidence="1 2">
    <name type="scientific">Phytophthora infestans (strain T30-4)</name>
    <name type="common">Potato late blight agent</name>
    <dbReference type="NCBI Taxonomy" id="403677"/>
    <lineage>
        <taxon>Eukaryota</taxon>
        <taxon>Sar</taxon>
        <taxon>Stramenopiles</taxon>
        <taxon>Oomycota</taxon>
        <taxon>Peronosporomycetes</taxon>
        <taxon>Peronosporales</taxon>
        <taxon>Peronosporaceae</taxon>
        <taxon>Phytophthora</taxon>
    </lineage>
</organism>
<evidence type="ECO:0000313" key="1">
    <source>
        <dbReference type="EMBL" id="EEY54695.1"/>
    </source>
</evidence>
<dbReference type="AlphaFoldDB" id="D0P1R0"/>
<evidence type="ECO:0000313" key="2">
    <source>
        <dbReference type="Proteomes" id="UP000006643"/>
    </source>
</evidence>
<dbReference type="HOGENOM" id="CLU_3360816_0_0_1"/>
<accession>D0P1R0</accession>
<name>D0P1R0_PHYIT</name>
<gene>
    <name evidence="1" type="ORF">PITG_20361</name>
</gene>
<dbReference type="Proteomes" id="UP000006643">
    <property type="component" value="Unassembled WGS sequence"/>
</dbReference>
<dbReference type="GeneID" id="9463925"/>
<protein>
    <submittedName>
        <fullName evidence="1">Uncharacterized protein</fullName>
    </submittedName>
</protein>
<dbReference type="VEuPathDB" id="FungiDB:PITG_20361"/>